<dbReference type="InterPro" id="IPR010512">
    <property type="entry name" value="DUF1091"/>
</dbReference>
<dbReference type="Pfam" id="PF06477">
    <property type="entry name" value="DUF1091"/>
    <property type="match status" value="1"/>
</dbReference>
<reference evidence="1 2" key="1">
    <citation type="journal article" date="2007" name="Nature">
        <title>Evolution of genes and genomes on the Drosophila phylogeny.</title>
        <authorList>
            <consortium name="Drosophila 12 Genomes Consortium"/>
            <person name="Clark A.G."/>
            <person name="Eisen M.B."/>
            <person name="Smith D.R."/>
            <person name="Bergman C.M."/>
            <person name="Oliver B."/>
            <person name="Markow T.A."/>
            <person name="Kaufman T.C."/>
            <person name="Kellis M."/>
            <person name="Gelbart W."/>
            <person name="Iyer V.N."/>
            <person name="Pollard D.A."/>
            <person name="Sackton T.B."/>
            <person name="Larracuente A.M."/>
            <person name="Singh N.D."/>
            <person name="Abad J.P."/>
            <person name="Abt D.N."/>
            <person name="Adryan B."/>
            <person name="Aguade M."/>
            <person name="Akashi H."/>
            <person name="Anderson W.W."/>
            <person name="Aquadro C.F."/>
            <person name="Ardell D.H."/>
            <person name="Arguello R."/>
            <person name="Artieri C.G."/>
            <person name="Barbash D.A."/>
            <person name="Barker D."/>
            <person name="Barsanti P."/>
            <person name="Batterham P."/>
            <person name="Batzoglou S."/>
            <person name="Begun D."/>
            <person name="Bhutkar A."/>
            <person name="Blanco E."/>
            <person name="Bosak S.A."/>
            <person name="Bradley R.K."/>
            <person name="Brand A.D."/>
            <person name="Brent M.R."/>
            <person name="Brooks A.N."/>
            <person name="Brown R.H."/>
            <person name="Butlin R.K."/>
            <person name="Caggese C."/>
            <person name="Calvi B.R."/>
            <person name="Bernardo de Carvalho A."/>
            <person name="Caspi A."/>
            <person name="Castrezana S."/>
            <person name="Celniker S.E."/>
            <person name="Chang J.L."/>
            <person name="Chapple C."/>
            <person name="Chatterji S."/>
            <person name="Chinwalla A."/>
            <person name="Civetta A."/>
            <person name="Clifton S.W."/>
            <person name="Comeron J.M."/>
            <person name="Costello J.C."/>
            <person name="Coyne J.A."/>
            <person name="Daub J."/>
            <person name="David R.G."/>
            <person name="Delcher A.L."/>
            <person name="Delehaunty K."/>
            <person name="Do C.B."/>
            <person name="Ebling H."/>
            <person name="Edwards K."/>
            <person name="Eickbush T."/>
            <person name="Evans J.D."/>
            <person name="Filipski A."/>
            <person name="Findeiss S."/>
            <person name="Freyhult E."/>
            <person name="Fulton L."/>
            <person name="Fulton R."/>
            <person name="Garcia A.C."/>
            <person name="Gardiner A."/>
            <person name="Garfield D.A."/>
            <person name="Garvin B.E."/>
            <person name="Gibson G."/>
            <person name="Gilbert D."/>
            <person name="Gnerre S."/>
            <person name="Godfrey J."/>
            <person name="Good R."/>
            <person name="Gotea V."/>
            <person name="Gravely B."/>
            <person name="Greenberg A.J."/>
            <person name="Griffiths-Jones S."/>
            <person name="Gross S."/>
            <person name="Guigo R."/>
            <person name="Gustafson E.A."/>
            <person name="Haerty W."/>
            <person name="Hahn M.W."/>
            <person name="Halligan D.L."/>
            <person name="Halpern A.L."/>
            <person name="Halter G.M."/>
            <person name="Han M.V."/>
            <person name="Heger A."/>
            <person name="Hillier L."/>
            <person name="Hinrichs A.S."/>
            <person name="Holmes I."/>
            <person name="Hoskins R.A."/>
            <person name="Hubisz M.J."/>
            <person name="Hultmark D."/>
            <person name="Huntley M.A."/>
            <person name="Jaffe D.B."/>
            <person name="Jagadeeshan S."/>
            <person name="Jeck W.R."/>
            <person name="Johnson J."/>
            <person name="Jones C.D."/>
            <person name="Jordan W.C."/>
            <person name="Karpen G.H."/>
            <person name="Kataoka E."/>
            <person name="Keightley P.D."/>
            <person name="Kheradpour P."/>
            <person name="Kirkness E.F."/>
            <person name="Koerich L.B."/>
            <person name="Kristiansen K."/>
            <person name="Kudrna D."/>
            <person name="Kulathinal R.J."/>
            <person name="Kumar S."/>
            <person name="Kwok R."/>
            <person name="Lander E."/>
            <person name="Langley C.H."/>
            <person name="Lapoint R."/>
            <person name="Lazzaro B.P."/>
            <person name="Lee S.J."/>
            <person name="Levesque L."/>
            <person name="Li R."/>
            <person name="Lin C.F."/>
            <person name="Lin M.F."/>
            <person name="Lindblad-Toh K."/>
            <person name="Llopart A."/>
            <person name="Long M."/>
            <person name="Low L."/>
            <person name="Lozovsky E."/>
            <person name="Lu J."/>
            <person name="Luo M."/>
            <person name="Machado C.A."/>
            <person name="Makalowski W."/>
            <person name="Marzo M."/>
            <person name="Matsuda M."/>
            <person name="Matzkin L."/>
            <person name="McAllister B."/>
            <person name="McBride C.S."/>
            <person name="McKernan B."/>
            <person name="McKernan K."/>
            <person name="Mendez-Lago M."/>
            <person name="Minx P."/>
            <person name="Mollenhauer M.U."/>
            <person name="Montooth K."/>
            <person name="Mount S.M."/>
            <person name="Mu X."/>
            <person name="Myers E."/>
            <person name="Negre B."/>
            <person name="Newfeld S."/>
            <person name="Nielsen R."/>
            <person name="Noor M.A."/>
            <person name="O'Grady P."/>
            <person name="Pachter L."/>
            <person name="Papaceit M."/>
            <person name="Parisi M.J."/>
            <person name="Parisi M."/>
            <person name="Parts L."/>
            <person name="Pedersen J.S."/>
            <person name="Pesole G."/>
            <person name="Phillippy A.M."/>
            <person name="Ponting C.P."/>
            <person name="Pop M."/>
            <person name="Porcelli D."/>
            <person name="Powell J.R."/>
            <person name="Prohaska S."/>
            <person name="Pruitt K."/>
            <person name="Puig M."/>
            <person name="Quesneville H."/>
            <person name="Ram K.R."/>
            <person name="Rand D."/>
            <person name="Rasmussen M.D."/>
            <person name="Reed L.K."/>
            <person name="Reenan R."/>
            <person name="Reily A."/>
            <person name="Remington K.A."/>
            <person name="Rieger T.T."/>
            <person name="Ritchie M.G."/>
            <person name="Robin C."/>
            <person name="Rogers Y.H."/>
            <person name="Rohde C."/>
            <person name="Rozas J."/>
            <person name="Rubenfield M.J."/>
            <person name="Ruiz A."/>
            <person name="Russo S."/>
            <person name="Salzberg S.L."/>
            <person name="Sanchez-Gracia A."/>
            <person name="Saranga D.J."/>
            <person name="Sato H."/>
            <person name="Schaeffer S.W."/>
            <person name="Schatz M.C."/>
            <person name="Schlenke T."/>
            <person name="Schwartz R."/>
            <person name="Segarra C."/>
            <person name="Singh R.S."/>
            <person name="Sirot L."/>
            <person name="Sirota M."/>
            <person name="Sisneros N.B."/>
            <person name="Smith C.D."/>
            <person name="Smith T.F."/>
            <person name="Spieth J."/>
            <person name="Stage D.E."/>
            <person name="Stark A."/>
            <person name="Stephan W."/>
            <person name="Strausberg R.L."/>
            <person name="Strempel S."/>
            <person name="Sturgill D."/>
            <person name="Sutton G."/>
            <person name="Sutton G.G."/>
            <person name="Tao W."/>
            <person name="Teichmann S."/>
            <person name="Tobari Y.N."/>
            <person name="Tomimura Y."/>
            <person name="Tsolas J.M."/>
            <person name="Valente V.L."/>
            <person name="Venter E."/>
            <person name="Venter J.C."/>
            <person name="Vicario S."/>
            <person name="Vieira F.G."/>
            <person name="Vilella A.J."/>
            <person name="Villasante A."/>
            <person name="Walenz B."/>
            <person name="Wang J."/>
            <person name="Wasserman M."/>
            <person name="Watts T."/>
            <person name="Wilson D."/>
            <person name="Wilson R.K."/>
            <person name="Wing R.A."/>
            <person name="Wolfner M.F."/>
            <person name="Wong A."/>
            <person name="Wong G.K."/>
            <person name="Wu C.I."/>
            <person name="Wu G."/>
            <person name="Yamamoto D."/>
            <person name="Yang H.P."/>
            <person name="Yang S.P."/>
            <person name="Yorke J.A."/>
            <person name="Yoshida K."/>
            <person name="Zdobnov E."/>
            <person name="Zhang P."/>
            <person name="Zhang Y."/>
            <person name="Zimin A.V."/>
            <person name="Baldwin J."/>
            <person name="Abdouelleil A."/>
            <person name="Abdulkadir J."/>
            <person name="Abebe A."/>
            <person name="Abera B."/>
            <person name="Abreu J."/>
            <person name="Acer S.C."/>
            <person name="Aftuck L."/>
            <person name="Alexander A."/>
            <person name="An P."/>
            <person name="Anderson E."/>
            <person name="Anderson S."/>
            <person name="Arachi H."/>
            <person name="Azer M."/>
            <person name="Bachantsang P."/>
            <person name="Barry A."/>
            <person name="Bayul T."/>
            <person name="Berlin A."/>
            <person name="Bessette D."/>
            <person name="Bloom T."/>
            <person name="Blye J."/>
            <person name="Boguslavskiy L."/>
            <person name="Bonnet C."/>
            <person name="Boukhgalter B."/>
            <person name="Bourzgui I."/>
            <person name="Brown A."/>
            <person name="Cahill P."/>
            <person name="Channer S."/>
            <person name="Cheshatsang Y."/>
            <person name="Chuda L."/>
            <person name="Citroen M."/>
            <person name="Collymore A."/>
            <person name="Cooke P."/>
            <person name="Costello M."/>
            <person name="D'Aco K."/>
            <person name="Daza R."/>
            <person name="De Haan G."/>
            <person name="DeGray S."/>
            <person name="DeMaso C."/>
            <person name="Dhargay N."/>
            <person name="Dooley K."/>
            <person name="Dooley E."/>
            <person name="Doricent M."/>
            <person name="Dorje P."/>
            <person name="Dorjee K."/>
            <person name="Dupes A."/>
            <person name="Elong R."/>
            <person name="Falk J."/>
            <person name="Farina A."/>
            <person name="Faro S."/>
            <person name="Ferguson D."/>
            <person name="Fisher S."/>
            <person name="Foley C.D."/>
            <person name="Franke A."/>
            <person name="Friedrich D."/>
            <person name="Gadbois L."/>
            <person name="Gearin G."/>
            <person name="Gearin C.R."/>
            <person name="Giannoukos G."/>
            <person name="Goode T."/>
            <person name="Graham J."/>
            <person name="Grandbois E."/>
            <person name="Grewal S."/>
            <person name="Gyaltsen K."/>
            <person name="Hafez N."/>
            <person name="Hagos B."/>
            <person name="Hall J."/>
            <person name="Henson C."/>
            <person name="Hollinger A."/>
            <person name="Honan T."/>
            <person name="Huard M.D."/>
            <person name="Hughes L."/>
            <person name="Hurhula B."/>
            <person name="Husby M.E."/>
            <person name="Kamat A."/>
            <person name="Kanga B."/>
            <person name="Kashin S."/>
            <person name="Khazanovich D."/>
            <person name="Kisner P."/>
            <person name="Lance K."/>
            <person name="Lara M."/>
            <person name="Lee W."/>
            <person name="Lennon N."/>
            <person name="Letendre F."/>
            <person name="LeVine R."/>
            <person name="Lipovsky A."/>
            <person name="Liu X."/>
            <person name="Liu J."/>
            <person name="Liu S."/>
            <person name="Lokyitsang T."/>
            <person name="Lokyitsang Y."/>
            <person name="Lubonja R."/>
            <person name="Lui A."/>
            <person name="MacDonald P."/>
            <person name="Magnisalis V."/>
            <person name="Maru K."/>
            <person name="Matthews C."/>
            <person name="McCusker W."/>
            <person name="McDonough S."/>
            <person name="Mehta T."/>
            <person name="Meldrim J."/>
            <person name="Meneus L."/>
            <person name="Mihai O."/>
            <person name="Mihalev A."/>
            <person name="Mihova T."/>
            <person name="Mittelman R."/>
            <person name="Mlenga V."/>
            <person name="Montmayeur A."/>
            <person name="Mulrain L."/>
            <person name="Navidi A."/>
            <person name="Naylor J."/>
            <person name="Negash T."/>
            <person name="Nguyen T."/>
            <person name="Nguyen N."/>
            <person name="Nicol R."/>
            <person name="Norbu C."/>
            <person name="Norbu N."/>
            <person name="Novod N."/>
            <person name="O'Neill B."/>
            <person name="Osman S."/>
            <person name="Markiewicz E."/>
            <person name="Oyono O.L."/>
            <person name="Patti C."/>
            <person name="Phunkhang P."/>
            <person name="Pierre F."/>
            <person name="Priest M."/>
            <person name="Raghuraman S."/>
            <person name="Rege F."/>
            <person name="Reyes R."/>
            <person name="Rise C."/>
            <person name="Rogov P."/>
            <person name="Ross K."/>
            <person name="Ryan E."/>
            <person name="Settipalli S."/>
            <person name="Shea T."/>
            <person name="Sherpa N."/>
            <person name="Shi L."/>
            <person name="Shih D."/>
            <person name="Sparrow T."/>
            <person name="Spaulding J."/>
            <person name="Stalker J."/>
            <person name="Stange-Thomann N."/>
            <person name="Stavropoulos S."/>
            <person name="Stone C."/>
            <person name="Strader C."/>
            <person name="Tesfaye S."/>
            <person name="Thomson T."/>
            <person name="Thoulutsang Y."/>
            <person name="Thoulutsang D."/>
            <person name="Topham K."/>
            <person name="Topping I."/>
            <person name="Tsamla T."/>
            <person name="Vassiliev H."/>
            <person name="Vo A."/>
            <person name="Wangchuk T."/>
            <person name="Wangdi T."/>
            <person name="Weiand M."/>
            <person name="Wilkinson J."/>
            <person name="Wilson A."/>
            <person name="Yadav S."/>
            <person name="Young G."/>
            <person name="Yu Q."/>
            <person name="Zembek L."/>
            <person name="Zhong D."/>
            <person name="Zimmer A."/>
            <person name="Zwirko Z."/>
            <person name="Jaffe D.B."/>
            <person name="Alvarez P."/>
            <person name="Brockman W."/>
            <person name="Butler J."/>
            <person name="Chin C."/>
            <person name="Gnerre S."/>
            <person name="Grabherr M."/>
            <person name="Kleber M."/>
            <person name="Mauceli E."/>
            <person name="MacCallum I."/>
        </authorList>
    </citation>
    <scope>NUCLEOTIDE SEQUENCE [LARGE SCALE GENOMIC DNA]</scope>
    <source>
        <strain evidence="2">Tucson 15287-2541.00</strain>
    </source>
</reference>
<dbReference type="EMBL" id="CH916367">
    <property type="protein sequence ID" value="EDW01590.1"/>
    <property type="molecule type" value="Genomic_DNA"/>
</dbReference>
<gene>
    <name evidence="1" type="primary">Dgri\GH20372</name>
    <name evidence="1" type="ORF">Dgri_GH20372</name>
</gene>
<dbReference type="HOGENOM" id="CLU_196249_0_0_1"/>
<sequence length="70" mass="8250">MNMIRNVSTLNHTCPYVGKQMLKDLYVTPKDFRLPLPNGEYALLLTWIFDKKPQASTNVYFSFLMDIYNE</sequence>
<dbReference type="OMA" id="YLSTDIM"/>
<proteinExistence type="predicted"/>
<dbReference type="Proteomes" id="UP000001070">
    <property type="component" value="Unassembled WGS sequence"/>
</dbReference>
<dbReference type="OrthoDB" id="7912113at2759"/>
<evidence type="ECO:0000313" key="2">
    <source>
        <dbReference type="Proteomes" id="UP000001070"/>
    </source>
</evidence>
<dbReference type="PhylomeDB" id="B4J407"/>
<accession>B4J407</accession>
<name>B4J407_DROGR</name>
<dbReference type="KEGG" id="dgr:6559640"/>
<organism evidence="2">
    <name type="scientific">Drosophila grimshawi</name>
    <name type="common">Hawaiian fruit fly</name>
    <name type="synonym">Idiomyia grimshawi</name>
    <dbReference type="NCBI Taxonomy" id="7222"/>
    <lineage>
        <taxon>Eukaryota</taxon>
        <taxon>Metazoa</taxon>
        <taxon>Ecdysozoa</taxon>
        <taxon>Arthropoda</taxon>
        <taxon>Hexapoda</taxon>
        <taxon>Insecta</taxon>
        <taxon>Pterygota</taxon>
        <taxon>Neoptera</taxon>
        <taxon>Endopterygota</taxon>
        <taxon>Diptera</taxon>
        <taxon>Brachycera</taxon>
        <taxon>Muscomorpha</taxon>
        <taxon>Ephydroidea</taxon>
        <taxon>Drosophilidae</taxon>
        <taxon>Drosophila</taxon>
        <taxon>Hawaiian Drosophila</taxon>
    </lineage>
</organism>
<dbReference type="AlphaFoldDB" id="B4J407"/>
<protein>
    <submittedName>
        <fullName evidence="1">GH20372</fullName>
    </submittedName>
</protein>
<dbReference type="InParanoid" id="B4J407"/>
<keyword evidence="2" id="KW-1185">Reference proteome</keyword>
<evidence type="ECO:0000313" key="1">
    <source>
        <dbReference type="EMBL" id="EDW01590.1"/>
    </source>
</evidence>